<dbReference type="Proteomes" id="UP001628220">
    <property type="component" value="Unassembled WGS sequence"/>
</dbReference>
<dbReference type="RefSeq" id="WP_411916196.1">
    <property type="nucleotide sequence ID" value="NZ_BAAFSF010000004.1"/>
</dbReference>
<evidence type="ECO:0000313" key="2">
    <source>
        <dbReference type="Proteomes" id="UP001628220"/>
    </source>
</evidence>
<protein>
    <submittedName>
        <fullName evidence="1">ASCH domain-containing protein</fullName>
    </submittedName>
</protein>
<dbReference type="Gene3D" id="2.30.130.30">
    <property type="entry name" value="Hypothetical protein"/>
    <property type="match status" value="1"/>
</dbReference>
<gene>
    <name evidence="1" type="ORF">Tsumi_15600</name>
</gene>
<organism evidence="1 2">
    <name type="scientific">Porphyromonas miyakawae</name>
    <dbReference type="NCBI Taxonomy" id="3137470"/>
    <lineage>
        <taxon>Bacteria</taxon>
        <taxon>Pseudomonadati</taxon>
        <taxon>Bacteroidota</taxon>
        <taxon>Bacteroidia</taxon>
        <taxon>Bacteroidales</taxon>
        <taxon>Porphyromonadaceae</taxon>
        <taxon>Porphyromonas</taxon>
    </lineage>
</organism>
<dbReference type="EMBL" id="BAAFSF010000004">
    <property type="protein sequence ID" value="GAB1252454.1"/>
    <property type="molecule type" value="Genomic_DNA"/>
</dbReference>
<keyword evidence="2" id="KW-1185">Reference proteome</keyword>
<proteinExistence type="predicted"/>
<name>A0ABQ0E3Z9_9PORP</name>
<dbReference type="InterPro" id="IPR015947">
    <property type="entry name" value="PUA-like_sf"/>
</dbReference>
<sequence>MNILLSIKPEFVKVIFEGEKLFEYRRSIFKMADISKVVVYATMPIGKIVGEFRIEQIIEDSPQEIWRKTSKVSGLSKKRFDQYFEGKKTGFALRITEPRLYEKPIDPRIHNETFVAPQSFRYIEECSFELLKLK</sequence>
<comment type="caution">
    <text evidence="1">The sequence shown here is derived from an EMBL/GenBank/DDBJ whole genome shotgun (WGS) entry which is preliminary data.</text>
</comment>
<dbReference type="SUPFAM" id="SSF88697">
    <property type="entry name" value="PUA domain-like"/>
    <property type="match status" value="1"/>
</dbReference>
<evidence type="ECO:0000313" key="1">
    <source>
        <dbReference type="EMBL" id="GAB1252454.1"/>
    </source>
</evidence>
<accession>A0ABQ0E3Z9</accession>
<reference evidence="1 2" key="1">
    <citation type="journal article" date="2025" name="Int. J. Syst. Evol. Microbiol.">
        <title>Desulfovibrio falkowii sp. nov., Porphyromonas miyakawae sp. nov., Mediterraneibacter flintii sp. nov. and Owariibacterium komagatae gen. nov., sp. nov., isolated from human faeces.</title>
        <authorList>
            <person name="Hamaguchi T."/>
            <person name="Ohara M."/>
            <person name="Hisatomi A."/>
            <person name="Sekiguchi K."/>
            <person name="Takeda J.I."/>
            <person name="Ueyama J."/>
            <person name="Ito M."/>
            <person name="Nishiwaki H."/>
            <person name="Ogi T."/>
            <person name="Hirayama M."/>
            <person name="Ohkuma M."/>
            <person name="Sakamoto M."/>
            <person name="Ohno K."/>
        </authorList>
    </citation>
    <scope>NUCLEOTIDE SEQUENCE [LARGE SCALE GENOMIC DNA]</scope>
    <source>
        <strain evidence="1 2">13CB11C</strain>
    </source>
</reference>